<name>A0A927IJ84_9BACT</name>
<evidence type="ECO:0000313" key="2">
    <source>
        <dbReference type="Proteomes" id="UP000622317"/>
    </source>
</evidence>
<evidence type="ECO:0008006" key="3">
    <source>
        <dbReference type="Google" id="ProtNLM"/>
    </source>
</evidence>
<keyword evidence="2" id="KW-1185">Reference proteome</keyword>
<dbReference type="AlphaFoldDB" id="A0A927IJ84"/>
<dbReference type="RefSeq" id="WP_191618627.1">
    <property type="nucleotide sequence ID" value="NZ_JACYFG010000044.1"/>
</dbReference>
<dbReference type="EMBL" id="JACYFG010000044">
    <property type="protein sequence ID" value="MBD5781528.1"/>
    <property type="molecule type" value="Genomic_DNA"/>
</dbReference>
<accession>A0A927IJ84</accession>
<protein>
    <recommendedName>
        <fullName evidence="3">Lipoprotein</fullName>
    </recommendedName>
</protein>
<organism evidence="1 2">
    <name type="scientific">Pelagicoccus enzymogenes</name>
    <dbReference type="NCBI Taxonomy" id="2773457"/>
    <lineage>
        <taxon>Bacteria</taxon>
        <taxon>Pseudomonadati</taxon>
        <taxon>Verrucomicrobiota</taxon>
        <taxon>Opitutia</taxon>
        <taxon>Puniceicoccales</taxon>
        <taxon>Pelagicoccaceae</taxon>
        <taxon>Pelagicoccus</taxon>
    </lineage>
</organism>
<gene>
    <name evidence="1" type="ORF">IEN85_18650</name>
</gene>
<proteinExistence type="predicted"/>
<dbReference type="Proteomes" id="UP000622317">
    <property type="component" value="Unassembled WGS sequence"/>
</dbReference>
<reference evidence="1" key="1">
    <citation type="submission" date="2020-09" db="EMBL/GenBank/DDBJ databases">
        <title>Pelagicoccus enzymogenes sp. nov. with an EPS production, isolated from marine sediment.</title>
        <authorList>
            <person name="Feng X."/>
        </authorList>
    </citation>
    <scope>NUCLEOTIDE SEQUENCE</scope>
    <source>
        <strain evidence="1">NFK12</strain>
    </source>
</reference>
<comment type="caution">
    <text evidence="1">The sequence shown here is derived from an EMBL/GenBank/DDBJ whole genome shotgun (WGS) entry which is preliminary data.</text>
</comment>
<dbReference type="PROSITE" id="PS51257">
    <property type="entry name" value="PROKAR_LIPOPROTEIN"/>
    <property type="match status" value="1"/>
</dbReference>
<evidence type="ECO:0000313" key="1">
    <source>
        <dbReference type="EMBL" id="MBD5781528.1"/>
    </source>
</evidence>
<sequence>MKRYISVIQALLIIALTSCGDVTCDEDSEAVASARALTPERLERLYAQMAELVEKVKKEEVYIEYSVYDDGIPEEFEDIGAISIEPVRGIPSIRLDGCFDHHIDLLFVGIGIIEPSSSEKQILLIWGEHSTAGEEVLWKENIGANQAELTTPDAARPTS</sequence>